<dbReference type="SUPFAM" id="SSF48403">
    <property type="entry name" value="Ankyrin repeat"/>
    <property type="match status" value="1"/>
</dbReference>
<dbReference type="InterPro" id="IPR052050">
    <property type="entry name" value="SecEffector_AnkRepeat"/>
</dbReference>
<protein>
    <submittedName>
        <fullName evidence="1">Ankyrin repeat protein</fullName>
    </submittedName>
</protein>
<dbReference type="AlphaFoldDB" id="A0AAX4PKG3"/>
<evidence type="ECO:0000313" key="1">
    <source>
        <dbReference type="EMBL" id="WZN66805.1"/>
    </source>
</evidence>
<reference evidence="1 2" key="1">
    <citation type="submission" date="2024-03" db="EMBL/GenBank/DDBJ databases">
        <title>Complete genome sequence of the green alga Chloropicon roscoffensis RCC1871.</title>
        <authorList>
            <person name="Lemieux C."/>
            <person name="Pombert J.-F."/>
            <person name="Otis C."/>
            <person name="Turmel M."/>
        </authorList>
    </citation>
    <scope>NUCLEOTIDE SEQUENCE [LARGE SCALE GENOMIC DNA]</scope>
    <source>
        <strain evidence="1 2">RCC1871</strain>
    </source>
</reference>
<gene>
    <name evidence="1" type="ORF">HKI87_16g83750</name>
</gene>
<name>A0AAX4PKG3_9CHLO</name>
<proteinExistence type="predicted"/>
<dbReference type="InterPro" id="IPR036770">
    <property type="entry name" value="Ankyrin_rpt-contain_sf"/>
</dbReference>
<dbReference type="EMBL" id="CP151516">
    <property type="protein sequence ID" value="WZN66805.1"/>
    <property type="molecule type" value="Genomic_DNA"/>
</dbReference>
<dbReference type="PANTHER" id="PTHR46586:SF3">
    <property type="entry name" value="ANKYRIN REPEAT-CONTAINING PROTEIN"/>
    <property type="match status" value="1"/>
</dbReference>
<dbReference type="CDD" id="cd09917">
    <property type="entry name" value="F-box_SF"/>
    <property type="match status" value="1"/>
</dbReference>
<dbReference type="Gene3D" id="1.25.40.20">
    <property type="entry name" value="Ankyrin repeat-containing domain"/>
    <property type="match status" value="1"/>
</dbReference>
<keyword evidence="2" id="KW-1185">Reference proteome</keyword>
<organism evidence="1 2">
    <name type="scientific">Chloropicon roscoffensis</name>
    <dbReference type="NCBI Taxonomy" id="1461544"/>
    <lineage>
        <taxon>Eukaryota</taxon>
        <taxon>Viridiplantae</taxon>
        <taxon>Chlorophyta</taxon>
        <taxon>Chloropicophyceae</taxon>
        <taxon>Chloropicales</taxon>
        <taxon>Chloropicaceae</taxon>
        <taxon>Chloropicon</taxon>
    </lineage>
</organism>
<evidence type="ECO:0000313" key="2">
    <source>
        <dbReference type="Proteomes" id="UP001472866"/>
    </source>
</evidence>
<dbReference type="Proteomes" id="UP001472866">
    <property type="component" value="Chromosome 16"/>
</dbReference>
<sequence>MPRGAGEPSAKRAKADDAKDEEKVVCFRLPPELWEKIVDEYLDQNDLLALAMTCTFFRDTTKGLGKKLETNLNPNRLFELRKSGRIASHTLGWFQWICDTLTVLPGFEGRSWVRVKGAVYEGVLLNYAAFQGSVEILKWLMEKKGWGLNQDTDRCAGMGGSIKVLEYLKAEGYKFYESACQGAASGGHLKALKFLRGLDPPCPWDEETCSRAAREGHLDVLKWARAQDPPCPWSAWTCVEAAEGGRLDVLKWARSQNPPCPWVAETCDAAAQGGHLDVLKWARSQNPPCPWGEFTCKFAAEEGQLEALKFLRSQNPPCPWSRGECRDDASDNGHQHVVDWMDEHEE</sequence>
<accession>A0AAX4PKG3</accession>
<dbReference type="PANTHER" id="PTHR46586">
    <property type="entry name" value="ANKYRIN REPEAT-CONTAINING PROTEIN"/>
    <property type="match status" value="1"/>
</dbReference>